<gene>
    <name evidence="2" type="ORF">A1O3_08163</name>
</gene>
<dbReference type="STRING" id="1182542.W9XI60"/>
<evidence type="ECO:0000256" key="1">
    <source>
        <dbReference type="SAM" id="SignalP"/>
    </source>
</evidence>
<dbReference type="HOGENOM" id="CLU_059575_0_0_1"/>
<protein>
    <submittedName>
        <fullName evidence="2">Uncharacterized protein</fullName>
    </submittedName>
</protein>
<dbReference type="Proteomes" id="UP000019478">
    <property type="component" value="Unassembled WGS sequence"/>
</dbReference>
<dbReference type="RefSeq" id="XP_007736452.1">
    <property type="nucleotide sequence ID" value="XM_007738262.1"/>
</dbReference>
<keyword evidence="1" id="KW-0732">Signal</keyword>
<reference evidence="2 3" key="1">
    <citation type="submission" date="2013-03" db="EMBL/GenBank/DDBJ databases">
        <title>The Genome Sequence of Capronia epimyces CBS 606.96.</title>
        <authorList>
            <consortium name="The Broad Institute Genomics Platform"/>
            <person name="Cuomo C."/>
            <person name="de Hoog S."/>
            <person name="Gorbushina A."/>
            <person name="Walker B."/>
            <person name="Young S.K."/>
            <person name="Zeng Q."/>
            <person name="Gargeya S."/>
            <person name="Fitzgerald M."/>
            <person name="Haas B."/>
            <person name="Abouelleil A."/>
            <person name="Allen A.W."/>
            <person name="Alvarado L."/>
            <person name="Arachchi H.M."/>
            <person name="Berlin A.M."/>
            <person name="Chapman S.B."/>
            <person name="Gainer-Dewar J."/>
            <person name="Goldberg J."/>
            <person name="Griggs A."/>
            <person name="Gujja S."/>
            <person name="Hansen M."/>
            <person name="Howarth C."/>
            <person name="Imamovic A."/>
            <person name="Ireland A."/>
            <person name="Larimer J."/>
            <person name="McCowan C."/>
            <person name="Murphy C."/>
            <person name="Pearson M."/>
            <person name="Poon T.W."/>
            <person name="Priest M."/>
            <person name="Roberts A."/>
            <person name="Saif S."/>
            <person name="Shea T."/>
            <person name="Sisk P."/>
            <person name="Sykes S."/>
            <person name="Wortman J."/>
            <person name="Nusbaum C."/>
            <person name="Birren B."/>
        </authorList>
    </citation>
    <scope>NUCLEOTIDE SEQUENCE [LARGE SCALE GENOMIC DNA]</scope>
    <source>
        <strain evidence="2 3">CBS 606.96</strain>
    </source>
</reference>
<dbReference type="GeneID" id="19172252"/>
<evidence type="ECO:0000313" key="3">
    <source>
        <dbReference type="Proteomes" id="UP000019478"/>
    </source>
</evidence>
<keyword evidence="3" id="KW-1185">Reference proteome</keyword>
<sequence>MRISPWAGLLLLGNTVLSHAVHDKAPRALATITPCPAAPVSFAPPPITVTSQYQEVSTCEAKTACLKRRCTTQYSYHTYDYVSTIIPGPDSPITVTRTDQSVLISHSSTTITSTALVTKVRFGHRFTATATAYTTQVKEWSALYKDIGPLALPGYEGSGLCQSCKGPHGEKRQQLEVIECVSHPKGPTVCRGGVEDWIYIPAPTSTSKATAVCSSKAVAPSAGTFIFAFPQHAPPAVIHVPARTVTYTVGGPHPGVATTTLTETVTTLPGRDWTAFVTRSFVRPTTFDFTVTVTKTIFYTVPPWVAPWPT</sequence>
<comment type="caution">
    <text evidence="2">The sequence shown here is derived from an EMBL/GenBank/DDBJ whole genome shotgun (WGS) entry which is preliminary data.</text>
</comment>
<dbReference type="OrthoDB" id="4121018at2759"/>
<name>W9XI60_9EURO</name>
<dbReference type="eggNOG" id="ENOG502SVD5">
    <property type="taxonomic scope" value="Eukaryota"/>
</dbReference>
<feature type="chain" id="PRO_5004932010" evidence="1">
    <location>
        <begin position="21"/>
        <end position="310"/>
    </location>
</feature>
<organism evidence="2 3">
    <name type="scientific">Capronia epimyces CBS 606.96</name>
    <dbReference type="NCBI Taxonomy" id="1182542"/>
    <lineage>
        <taxon>Eukaryota</taxon>
        <taxon>Fungi</taxon>
        <taxon>Dikarya</taxon>
        <taxon>Ascomycota</taxon>
        <taxon>Pezizomycotina</taxon>
        <taxon>Eurotiomycetes</taxon>
        <taxon>Chaetothyriomycetidae</taxon>
        <taxon>Chaetothyriales</taxon>
        <taxon>Herpotrichiellaceae</taxon>
        <taxon>Capronia</taxon>
    </lineage>
</organism>
<dbReference type="AlphaFoldDB" id="W9XI60"/>
<feature type="signal peptide" evidence="1">
    <location>
        <begin position="1"/>
        <end position="20"/>
    </location>
</feature>
<dbReference type="EMBL" id="AMGY01000007">
    <property type="protein sequence ID" value="EXJ79878.1"/>
    <property type="molecule type" value="Genomic_DNA"/>
</dbReference>
<evidence type="ECO:0000313" key="2">
    <source>
        <dbReference type="EMBL" id="EXJ79878.1"/>
    </source>
</evidence>
<accession>W9XI60</accession>
<proteinExistence type="predicted"/>